<organism evidence="1 2">
    <name type="scientific">Botrytis paeoniae</name>
    <dbReference type="NCBI Taxonomy" id="278948"/>
    <lineage>
        <taxon>Eukaryota</taxon>
        <taxon>Fungi</taxon>
        <taxon>Dikarya</taxon>
        <taxon>Ascomycota</taxon>
        <taxon>Pezizomycotina</taxon>
        <taxon>Leotiomycetes</taxon>
        <taxon>Helotiales</taxon>
        <taxon>Sclerotiniaceae</taxon>
        <taxon>Botrytis</taxon>
    </lineage>
</organism>
<accession>A0A4Z1FGQ6</accession>
<dbReference type="EMBL" id="PQXI01000276">
    <property type="protein sequence ID" value="TGO20651.1"/>
    <property type="molecule type" value="Genomic_DNA"/>
</dbReference>
<reference evidence="1 2" key="1">
    <citation type="submission" date="2017-12" db="EMBL/GenBank/DDBJ databases">
        <title>Comparative genomics of Botrytis spp.</title>
        <authorList>
            <person name="Valero-Jimenez C.A."/>
            <person name="Tapia P."/>
            <person name="Veloso J."/>
            <person name="Silva-Moreno E."/>
            <person name="Staats M."/>
            <person name="Valdes J.H."/>
            <person name="Van Kan J.A.L."/>
        </authorList>
    </citation>
    <scope>NUCLEOTIDE SEQUENCE [LARGE SCALE GENOMIC DNA]</scope>
    <source>
        <strain evidence="1 2">Bp0003</strain>
    </source>
</reference>
<sequence length="92" mass="10520">MPHYYWSCRCLAALQMNCTRGEGSDCNLLSIDNETQVIRDLDRFMGTYNKVGRMISERALFGVVALSEGFYVELGRIIIGVTPRLVDFEYTE</sequence>
<evidence type="ECO:0000313" key="2">
    <source>
        <dbReference type="Proteomes" id="UP000297910"/>
    </source>
</evidence>
<dbReference type="AlphaFoldDB" id="A0A4Z1FGQ6"/>
<protein>
    <submittedName>
        <fullName evidence="1">Uncharacterized protein</fullName>
    </submittedName>
</protein>
<keyword evidence="2" id="KW-1185">Reference proteome</keyword>
<proteinExistence type="predicted"/>
<comment type="caution">
    <text evidence="1">The sequence shown here is derived from an EMBL/GenBank/DDBJ whole genome shotgun (WGS) entry which is preliminary data.</text>
</comment>
<evidence type="ECO:0000313" key="1">
    <source>
        <dbReference type="EMBL" id="TGO20651.1"/>
    </source>
</evidence>
<dbReference type="Proteomes" id="UP000297910">
    <property type="component" value="Unassembled WGS sequence"/>
</dbReference>
<gene>
    <name evidence="1" type="ORF">BPAE_0277g00020</name>
</gene>
<name>A0A4Z1FGQ6_9HELO</name>